<accession>A0A183ECJ2</accession>
<name>A0A183ECJ2_9BILA</name>
<dbReference type="OrthoDB" id="5819478at2759"/>
<dbReference type="PANTHER" id="PTHR36851:SF1">
    <property type="entry name" value="GLYCO_TRANS_2-LIKE DOMAIN-CONTAINING PROTEIN"/>
    <property type="match status" value="1"/>
</dbReference>
<dbReference type="WBParaSite" id="GPUH_0001870801-mRNA-1">
    <property type="protein sequence ID" value="GPUH_0001870801-mRNA-1"/>
    <property type="gene ID" value="GPUH_0001870801"/>
</dbReference>
<evidence type="ECO:0000313" key="4">
    <source>
        <dbReference type="WBParaSite" id="GPUH_0001870801-mRNA-1"/>
    </source>
</evidence>
<keyword evidence="3" id="KW-1185">Reference proteome</keyword>
<proteinExistence type="predicted"/>
<dbReference type="PANTHER" id="PTHR36851">
    <property type="entry name" value="UNNAMED PRODUCT"/>
    <property type="match status" value="1"/>
</dbReference>
<sequence>MGYLIPWNINTMSVFSLTLKLFEDGGYTHPGYQDELYEWARQARRWPIGAAEVFHYFDIKFTSLPAAVSIIWALRYFSFILIMAEFTSIVAPVAVSVKLRLVQLNFENILNLLSMYITLGFLGLQYLWFFVVFAVNPLAEPVFPCRSEYILLYSGMAYDDWLLYCEVFAFLEVTVCGKTICSRSASKKDALVQKVTSINPTNYA</sequence>
<keyword evidence="1" id="KW-1133">Transmembrane helix</keyword>
<feature type="transmembrane region" description="Helical" evidence="1">
    <location>
        <begin position="76"/>
        <end position="97"/>
    </location>
</feature>
<dbReference type="EMBL" id="UYRT01087169">
    <property type="protein sequence ID" value="VDN32255.1"/>
    <property type="molecule type" value="Genomic_DNA"/>
</dbReference>
<protein>
    <submittedName>
        <fullName evidence="4">G protein-coupled receptor</fullName>
    </submittedName>
</protein>
<dbReference type="Proteomes" id="UP000271098">
    <property type="component" value="Unassembled WGS sequence"/>
</dbReference>
<reference evidence="4" key="1">
    <citation type="submission" date="2016-06" db="UniProtKB">
        <authorList>
            <consortium name="WormBaseParasite"/>
        </authorList>
    </citation>
    <scope>IDENTIFICATION</scope>
</reference>
<keyword evidence="1" id="KW-0472">Membrane</keyword>
<gene>
    <name evidence="2" type="ORF">GPUH_LOCUS18683</name>
</gene>
<organism evidence="4">
    <name type="scientific">Gongylonema pulchrum</name>
    <dbReference type="NCBI Taxonomy" id="637853"/>
    <lineage>
        <taxon>Eukaryota</taxon>
        <taxon>Metazoa</taxon>
        <taxon>Ecdysozoa</taxon>
        <taxon>Nematoda</taxon>
        <taxon>Chromadorea</taxon>
        <taxon>Rhabditida</taxon>
        <taxon>Spirurina</taxon>
        <taxon>Spiruromorpha</taxon>
        <taxon>Spiruroidea</taxon>
        <taxon>Gongylonematidae</taxon>
        <taxon>Gongylonema</taxon>
    </lineage>
</organism>
<evidence type="ECO:0000313" key="3">
    <source>
        <dbReference type="Proteomes" id="UP000271098"/>
    </source>
</evidence>
<reference evidence="2 3" key="2">
    <citation type="submission" date="2018-11" db="EMBL/GenBank/DDBJ databases">
        <authorList>
            <consortium name="Pathogen Informatics"/>
        </authorList>
    </citation>
    <scope>NUCLEOTIDE SEQUENCE [LARGE SCALE GENOMIC DNA]</scope>
</reference>
<feature type="transmembrane region" description="Helical" evidence="1">
    <location>
        <begin position="109"/>
        <end position="134"/>
    </location>
</feature>
<evidence type="ECO:0000256" key="1">
    <source>
        <dbReference type="SAM" id="Phobius"/>
    </source>
</evidence>
<keyword evidence="1" id="KW-0812">Transmembrane</keyword>
<dbReference type="AlphaFoldDB" id="A0A183ECJ2"/>
<evidence type="ECO:0000313" key="2">
    <source>
        <dbReference type="EMBL" id="VDN32255.1"/>
    </source>
</evidence>